<dbReference type="CDD" id="cd17039">
    <property type="entry name" value="Ubl_ubiquitin_like"/>
    <property type="match status" value="1"/>
</dbReference>
<dbReference type="EMBL" id="JBGFUD010003976">
    <property type="protein sequence ID" value="MFH4979233.1"/>
    <property type="molecule type" value="Genomic_DNA"/>
</dbReference>
<comment type="caution">
    <text evidence="2">The sequence shown here is derived from an EMBL/GenBank/DDBJ whole genome shotgun (WGS) entry which is preliminary data.</text>
</comment>
<evidence type="ECO:0000259" key="1">
    <source>
        <dbReference type="PROSITE" id="PS50053"/>
    </source>
</evidence>
<feature type="domain" description="Ubiquitin-like" evidence="1">
    <location>
        <begin position="1"/>
        <end position="71"/>
    </location>
</feature>
<accession>A0ABD6EH42</accession>
<dbReference type="SUPFAM" id="SSF54236">
    <property type="entry name" value="Ubiquitin-like"/>
    <property type="match status" value="1"/>
</dbReference>
<dbReference type="Proteomes" id="UP001608902">
    <property type="component" value="Unassembled WGS sequence"/>
</dbReference>
<reference evidence="2 3" key="1">
    <citation type="submission" date="2024-08" db="EMBL/GenBank/DDBJ databases">
        <title>Gnathostoma spinigerum genome.</title>
        <authorList>
            <person name="Gonzalez-Bertolin B."/>
            <person name="Monzon S."/>
            <person name="Zaballos A."/>
            <person name="Jimenez P."/>
            <person name="Dekumyoy P."/>
            <person name="Varona S."/>
            <person name="Cuesta I."/>
            <person name="Sumanam S."/>
            <person name="Adisakwattana P."/>
            <person name="Gasser R.B."/>
            <person name="Hernandez-Gonzalez A."/>
            <person name="Young N.D."/>
            <person name="Perteguer M.J."/>
        </authorList>
    </citation>
    <scope>NUCLEOTIDE SEQUENCE [LARGE SCALE GENOMIC DNA]</scope>
    <source>
        <strain evidence="2">AL3</strain>
        <tissue evidence="2">Liver</tissue>
    </source>
</reference>
<dbReference type="Gene3D" id="3.10.20.90">
    <property type="entry name" value="Phosphatidylinositol 3-kinase Catalytic Subunit, Chain A, domain 1"/>
    <property type="match status" value="1"/>
</dbReference>
<sequence>MLIFIKNMRGIALPIVVEPTDKVAAVRNEFCEYLGINSDSVILKYNGIPLNEDKTLKCYNIKESTILNAEI</sequence>
<dbReference type="InterPro" id="IPR000626">
    <property type="entry name" value="Ubiquitin-like_dom"/>
</dbReference>
<dbReference type="AlphaFoldDB" id="A0ABD6EH42"/>
<dbReference type="PROSITE" id="PS50053">
    <property type="entry name" value="UBIQUITIN_2"/>
    <property type="match status" value="1"/>
</dbReference>
<organism evidence="2 3">
    <name type="scientific">Gnathostoma spinigerum</name>
    <dbReference type="NCBI Taxonomy" id="75299"/>
    <lineage>
        <taxon>Eukaryota</taxon>
        <taxon>Metazoa</taxon>
        <taxon>Ecdysozoa</taxon>
        <taxon>Nematoda</taxon>
        <taxon>Chromadorea</taxon>
        <taxon>Rhabditida</taxon>
        <taxon>Spirurina</taxon>
        <taxon>Gnathostomatomorpha</taxon>
        <taxon>Gnathostomatoidea</taxon>
        <taxon>Gnathostomatidae</taxon>
        <taxon>Gnathostoma</taxon>
    </lineage>
</organism>
<gene>
    <name evidence="2" type="ORF">AB6A40_005942</name>
</gene>
<keyword evidence="3" id="KW-1185">Reference proteome</keyword>
<evidence type="ECO:0000313" key="2">
    <source>
        <dbReference type="EMBL" id="MFH4979233.1"/>
    </source>
</evidence>
<evidence type="ECO:0000313" key="3">
    <source>
        <dbReference type="Proteomes" id="UP001608902"/>
    </source>
</evidence>
<dbReference type="InterPro" id="IPR029071">
    <property type="entry name" value="Ubiquitin-like_domsf"/>
</dbReference>
<name>A0ABD6EH42_9BILA</name>
<proteinExistence type="predicted"/>
<protein>
    <recommendedName>
        <fullName evidence="1">Ubiquitin-like domain-containing protein</fullName>
    </recommendedName>
</protein>
<dbReference type="Pfam" id="PF00240">
    <property type="entry name" value="ubiquitin"/>
    <property type="match status" value="1"/>
</dbReference>